<evidence type="ECO:0000313" key="3">
    <source>
        <dbReference type="Proteomes" id="UP001189429"/>
    </source>
</evidence>
<name>A0ABN9VPL0_9DINO</name>
<feature type="compositionally biased region" description="Basic and acidic residues" evidence="1">
    <location>
        <begin position="100"/>
        <end position="109"/>
    </location>
</feature>
<accession>A0ABN9VPL0</accession>
<dbReference type="Proteomes" id="UP001189429">
    <property type="component" value="Unassembled WGS sequence"/>
</dbReference>
<feature type="compositionally biased region" description="Basic residues" evidence="1">
    <location>
        <begin position="7"/>
        <end position="23"/>
    </location>
</feature>
<sequence>MGYRTSRCARRQKGWGRRTRRRRKEEEGGGGGGGAGDFQPDGIEAASTRAQEGSGSGRERRPARGAVEASRTGEAYAGRPREQPRQVSKSLGKVSRRRSGRGEEGEEGHAPVANCGSSSRNTPCRHVASVMHPKILQHGPLIPGLWITVDVDVVELIERRRGLVDGLIAGQLDKRLKRGTTRFMHVRQDNHSQGIIDLCVHNKIVRNPELREILLPQFIISERINILGDLAFVQIFRNDTHHCEDQIDDVRHATLDAVSRERLAKPAEGVML</sequence>
<proteinExistence type="predicted"/>
<dbReference type="EMBL" id="CAUYUJ010017385">
    <property type="protein sequence ID" value="CAK0874312.1"/>
    <property type="molecule type" value="Genomic_DNA"/>
</dbReference>
<organism evidence="2 3">
    <name type="scientific">Prorocentrum cordatum</name>
    <dbReference type="NCBI Taxonomy" id="2364126"/>
    <lineage>
        <taxon>Eukaryota</taxon>
        <taxon>Sar</taxon>
        <taxon>Alveolata</taxon>
        <taxon>Dinophyceae</taxon>
        <taxon>Prorocentrales</taxon>
        <taxon>Prorocentraceae</taxon>
        <taxon>Prorocentrum</taxon>
    </lineage>
</organism>
<comment type="caution">
    <text evidence="2">The sequence shown here is derived from an EMBL/GenBank/DDBJ whole genome shotgun (WGS) entry which is preliminary data.</text>
</comment>
<gene>
    <name evidence="2" type="ORF">PCOR1329_LOCUS59268</name>
</gene>
<evidence type="ECO:0000313" key="2">
    <source>
        <dbReference type="EMBL" id="CAK0874312.1"/>
    </source>
</evidence>
<feature type="region of interest" description="Disordered" evidence="1">
    <location>
        <begin position="1"/>
        <end position="120"/>
    </location>
</feature>
<reference evidence="2" key="1">
    <citation type="submission" date="2023-10" db="EMBL/GenBank/DDBJ databases">
        <authorList>
            <person name="Chen Y."/>
            <person name="Shah S."/>
            <person name="Dougan E. K."/>
            <person name="Thang M."/>
            <person name="Chan C."/>
        </authorList>
    </citation>
    <scope>NUCLEOTIDE SEQUENCE [LARGE SCALE GENOMIC DNA]</scope>
</reference>
<protein>
    <submittedName>
        <fullName evidence="2">Uncharacterized protein</fullName>
    </submittedName>
</protein>
<keyword evidence="3" id="KW-1185">Reference proteome</keyword>
<evidence type="ECO:0000256" key="1">
    <source>
        <dbReference type="SAM" id="MobiDB-lite"/>
    </source>
</evidence>